<evidence type="ECO:0000256" key="3">
    <source>
        <dbReference type="ARBA" id="ARBA00022801"/>
    </source>
</evidence>
<evidence type="ECO:0000256" key="1">
    <source>
        <dbReference type="ARBA" id="ARBA00001561"/>
    </source>
</evidence>
<name>A0AAW8TBM0_9ENTE</name>
<dbReference type="Gene3D" id="3.40.80.10">
    <property type="entry name" value="Peptidoglycan recognition protein-like"/>
    <property type="match status" value="1"/>
</dbReference>
<dbReference type="CDD" id="cd06583">
    <property type="entry name" value="PGRP"/>
    <property type="match status" value="1"/>
</dbReference>
<proteinExistence type="predicted"/>
<dbReference type="SMART" id="SM00644">
    <property type="entry name" value="Ami_2"/>
    <property type="match status" value="1"/>
</dbReference>
<sequence length="350" mass="38410">MRWQLGFQYLKNYARFCSSYTKRRRKQKMGTSSLSTKYGFQSFSHYSNGRSGANVDKIVIHHMATTNYDIVPEIWKTREASAHYGIGKNGEIRAYVDEANTAWHAGNWNANISSVGIEHCNSTGSPNWGINQATIDASAKLCADIAKRYGLGKLVVNKNIFPHSYFSATSCPGQLLGKLQEIADKANAINNGSSTPSAPASGLYRVRKSWADAKSQIGAYKDLNNAKKVVDNLSGYKVYDQKGNQVYPSGTSAPSPSSSVKTLVVQVNGLNVRNKPSLNGTVVGSYNKGATWTLPKSEKQTIADGWVWARCPIGYCAVGKNTGKTEPDDYILISLFQSERKYAPSVDLKY</sequence>
<dbReference type="PANTHER" id="PTHR30417">
    <property type="entry name" value="N-ACETYLMURAMOYL-L-ALANINE AMIDASE AMID"/>
    <property type="match status" value="1"/>
</dbReference>
<reference evidence="6" key="1">
    <citation type="submission" date="2023-03" db="EMBL/GenBank/DDBJ databases">
        <authorList>
            <person name="Shen W."/>
            <person name="Cai J."/>
        </authorList>
    </citation>
    <scope>NUCLEOTIDE SEQUENCE</scope>
    <source>
        <strain evidence="6">Y15</strain>
    </source>
</reference>
<evidence type="ECO:0000313" key="7">
    <source>
        <dbReference type="Proteomes" id="UP001254770"/>
    </source>
</evidence>
<dbReference type="AlphaFoldDB" id="A0AAW8TBM0"/>
<dbReference type="SUPFAM" id="SSF55846">
    <property type="entry name" value="N-acetylmuramoyl-L-alanine amidase-like"/>
    <property type="match status" value="1"/>
</dbReference>
<keyword evidence="4" id="KW-0961">Cell wall biogenesis/degradation</keyword>
<comment type="caution">
    <text evidence="6">The sequence shown here is derived from an EMBL/GenBank/DDBJ whole genome shotgun (WGS) entry which is preliminary data.</text>
</comment>
<evidence type="ECO:0000313" key="6">
    <source>
        <dbReference type="EMBL" id="MDT2544258.1"/>
    </source>
</evidence>
<evidence type="ECO:0000259" key="5">
    <source>
        <dbReference type="SMART" id="SM00644"/>
    </source>
</evidence>
<dbReference type="GO" id="GO:0009253">
    <property type="term" value="P:peptidoglycan catabolic process"/>
    <property type="evidence" value="ECO:0007669"/>
    <property type="project" value="InterPro"/>
</dbReference>
<comment type="catalytic activity">
    <reaction evidence="1">
        <text>Hydrolyzes the link between N-acetylmuramoyl residues and L-amino acid residues in certain cell-wall glycopeptides.</text>
        <dbReference type="EC" id="3.5.1.28"/>
    </reaction>
</comment>
<dbReference type="PANTHER" id="PTHR30417:SF1">
    <property type="entry name" value="N-ACETYLMURAMOYL-L-ALANINE AMIDASE AMID"/>
    <property type="match status" value="1"/>
</dbReference>
<keyword evidence="3" id="KW-0378">Hydrolase</keyword>
<dbReference type="GO" id="GO:0009254">
    <property type="term" value="P:peptidoglycan turnover"/>
    <property type="evidence" value="ECO:0007669"/>
    <property type="project" value="TreeGrafter"/>
</dbReference>
<organism evidence="6 7">
    <name type="scientific">Enterococcus raffinosus</name>
    <dbReference type="NCBI Taxonomy" id="71452"/>
    <lineage>
        <taxon>Bacteria</taxon>
        <taxon>Bacillati</taxon>
        <taxon>Bacillota</taxon>
        <taxon>Bacilli</taxon>
        <taxon>Lactobacillales</taxon>
        <taxon>Enterococcaceae</taxon>
        <taxon>Enterococcus</taxon>
    </lineage>
</organism>
<accession>A0AAW8TBM0</accession>
<dbReference type="Pfam" id="PF01510">
    <property type="entry name" value="Amidase_2"/>
    <property type="match status" value="1"/>
</dbReference>
<dbReference type="Proteomes" id="UP001254770">
    <property type="component" value="Unassembled WGS sequence"/>
</dbReference>
<dbReference type="EMBL" id="JARPXL010000006">
    <property type="protein sequence ID" value="MDT2544258.1"/>
    <property type="molecule type" value="Genomic_DNA"/>
</dbReference>
<dbReference type="GO" id="GO:0008745">
    <property type="term" value="F:N-acetylmuramoyl-L-alanine amidase activity"/>
    <property type="evidence" value="ECO:0007669"/>
    <property type="project" value="UniProtKB-EC"/>
</dbReference>
<dbReference type="InterPro" id="IPR051206">
    <property type="entry name" value="NAMLAA_amidase_2"/>
</dbReference>
<dbReference type="GO" id="GO:0071555">
    <property type="term" value="P:cell wall organization"/>
    <property type="evidence" value="ECO:0007669"/>
    <property type="project" value="UniProtKB-KW"/>
</dbReference>
<dbReference type="Gene3D" id="2.30.30.40">
    <property type="entry name" value="SH3 Domains"/>
    <property type="match status" value="1"/>
</dbReference>
<evidence type="ECO:0000256" key="4">
    <source>
        <dbReference type="ARBA" id="ARBA00023316"/>
    </source>
</evidence>
<feature type="domain" description="N-acetylmuramoyl-L-alanine amidase" evidence="5">
    <location>
        <begin position="45"/>
        <end position="173"/>
    </location>
</feature>
<dbReference type="InterPro" id="IPR002502">
    <property type="entry name" value="Amidase_domain"/>
</dbReference>
<dbReference type="RefSeq" id="WP_311880423.1">
    <property type="nucleotide sequence ID" value="NZ_JARPXL010000006.1"/>
</dbReference>
<protein>
    <recommendedName>
        <fullName evidence="2">N-acetylmuramoyl-L-alanine amidase</fullName>
        <ecNumber evidence="2">3.5.1.28</ecNumber>
    </recommendedName>
</protein>
<dbReference type="InterPro" id="IPR036505">
    <property type="entry name" value="Amidase/PGRP_sf"/>
</dbReference>
<evidence type="ECO:0000256" key="2">
    <source>
        <dbReference type="ARBA" id="ARBA00011901"/>
    </source>
</evidence>
<gene>
    <name evidence="6" type="ORF">P7D69_07925</name>
</gene>
<dbReference type="EC" id="3.5.1.28" evidence="2"/>